<evidence type="ECO:0000313" key="2">
    <source>
        <dbReference type="EMBL" id="SEH99962.1"/>
    </source>
</evidence>
<keyword evidence="1" id="KW-0472">Membrane</keyword>
<name>A0A1H6MKL1_9GAMM</name>
<organism evidence="2 3">
    <name type="scientific">Bathymodiolus azoricus thioautotrophic gill symbiont</name>
    <dbReference type="NCBI Taxonomy" id="235205"/>
    <lineage>
        <taxon>Bacteria</taxon>
        <taxon>Pseudomonadati</taxon>
        <taxon>Pseudomonadota</taxon>
        <taxon>Gammaproteobacteria</taxon>
        <taxon>sulfur-oxidizing symbionts</taxon>
    </lineage>
</organism>
<keyword evidence="1" id="KW-1133">Transmembrane helix</keyword>
<feature type="transmembrane region" description="Helical" evidence="1">
    <location>
        <begin position="39"/>
        <end position="63"/>
    </location>
</feature>
<proteinExistence type="predicted"/>
<protein>
    <submittedName>
        <fullName evidence="2">Uncharacterized protein</fullName>
    </submittedName>
</protein>
<accession>A0A1H6MKL1</accession>
<sequence>MVFIFGLGVFYFKNVKIYTYNNTYTLMINEIATFFSHSWFAIIGGLATLSMIVCGLYTVFLLFKGVIPVWYRIGIGLSKRKVAIFADKEYSNLDSLIKDSKIFNETIKIHKNDIKKAETETIFLVHWGEYKSKIDKIIEIKKTSTALIVYSPQGADKIDQASLKKIDNEPNSVIVNFRGRLLNDIFTSVITTSYDKK</sequence>
<dbReference type="Proteomes" id="UP000198988">
    <property type="component" value="Unassembled WGS sequence"/>
</dbReference>
<evidence type="ECO:0000313" key="3">
    <source>
        <dbReference type="Proteomes" id="UP000198988"/>
    </source>
</evidence>
<gene>
    <name evidence="2" type="ORF">BAZSYMA_ACONTIG41223_0</name>
</gene>
<dbReference type="AlphaFoldDB" id="A0A1H6MKL1"/>
<dbReference type="EMBL" id="CDSC02000420">
    <property type="protein sequence ID" value="SEH99962.1"/>
    <property type="molecule type" value="Genomic_DNA"/>
</dbReference>
<reference evidence="3" key="1">
    <citation type="submission" date="2016-06" db="EMBL/GenBank/DDBJ databases">
        <authorList>
            <person name="Petersen J."/>
            <person name="Sayavedra L."/>
        </authorList>
    </citation>
    <scope>NUCLEOTIDE SEQUENCE [LARGE SCALE GENOMIC DNA]</scope>
    <source>
        <strain evidence="3">BazSymA</strain>
    </source>
</reference>
<keyword evidence="1" id="KW-0812">Transmembrane</keyword>
<evidence type="ECO:0000256" key="1">
    <source>
        <dbReference type="SAM" id="Phobius"/>
    </source>
</evidence>